<proteinExistence type="predicted"/>
<dbReference type="Pfam" id="PF04402">
    <property type="entry name" value="SIMPL"/>
    <property type="match status" value="1"/>
</dbReference>
<keyword evidence="2" id="KW-1185">Reference proteome</keyword>
<evidence type="ECO:0000313" key="2">
    <source>
        <dbReference type="Proteomes" id="UP001060012"/>
    </source>
</evidence>
<accession>A0ABY5E7C6</accession>
<reference evidence="1" key="1">
    <citation type="submission" date="2022-07" db="EMBL/GenBank/DDBJ databases">
        <title>Arcobacter roscoffensis sp. nov., a marine bacterium isolated from coastal seawater collected from Roscoff, France.</title>
        <authorList>
            <person name="Pascual J."/>
            <person name="Lepeaux C."/>
            <person name="Methner A."/>
            <person name="Overmann J."/>
        </authorList>
    </citation>
    <scope>NUCLEOTIDE SEQUENCE</scope>
    <source>
        <strain evidence="1">ARW1-2F2</strain>
    </source>
</reference>
<name>A0ABY5E7C6_9BACT</name>
<dbReference type="EMBL" id="CP100595">
    <property type="protein sequence ID" value="UTJ06608.1"/>
    <property type="molecule type" value="Genomic_DNA"/>
</dbReference>
<dbReference type="Proteomes" id="UP001060012">
    <property type="component" value="Chromosome"/>
</dbReference>
<dbReference type="Gene3D" id="3.30.70.2970">
    <property type="entry name" value="Protein of unknown function (DUF541), domain 2"/>
    <property type="match status" value="1"/>
</dbReference>
<gene>
    <name evidence="1" type="ORF">NJU99_00520</name>
</gene>
<evidence type="ECO:0000313" key="1">
    <source>
        <dbReference type="EMBL" id="UTJ06608.1"/>
    </source>
</evidence>
<dbReference type="Gene3D" id="3.30.110.170">
    <property type="entry name" value="Protein of unknown function (DUF541), domain 1"/>
    <property type="match status" value="1"/>
</dbReference>
<dbReference type="InterPro" id="IPR007497">
    <property type="entry name" value="SIMPL/DUF541"/>
</dbReference>
<sequence length="228" mass="26306">MIKKIMLMAIFTLLPLQLFAYDISFNKKFSSVVTPDVLTTFISVNIEGDDENFINRNIDRFNDFIKDSDSVTKKNGSYILNPKYRYYKNKQEFMGYVGTLRYEIQSTNAKKINKFIDELIALKKIVDIRKAKVNISNLSWKISESLYEKSVDLLRIEVITWASKYSKNLSAKLLKSCEVKNININNISRNNFFRSEAMPMSAKAVSDLAPVNSDKTISLNPNFLMECK</sequence>
<dbReference type="RefSeq" id="WP_254576787.1">
    <property type="nucleotide sequence ID" value="NZ_CP100595.1"/>
</dbReference>
<protein>
    <submittedName>
        <fullName evidence="1">SIMPL domain-containing protein</fullName>
    </submittedName>
</protein>
<organism evidence="1 2">
    <name type="scientific">Arcobacter roscoffensis</name>
    <dbReference type="NCBI Taxonomy" id="2961520"/>
    <lineage>
        <taxon>Bacteria</taxon>
        <taxon>Pseudomonadati</taxon>
        <taxon>Campylobacterota</taxon>
        <taxon>Epsilonproteobacteria</taxon>
        <taxon>Campylobacterales</taxon>
        <taxon>Arcobacteraceae</taxon>
        <taxon>Arcobacter</taxon>
    </lineage>
</organism>